<protein>
    <recommendedName>
        <fullName evidence="3">Enterocin A immunity protein</fullName>
    </recommendedName>
</protein>
<dbReference type="AlphaFoldDB" id="S0L2G7"/>
<sequence length="86" mass="9868">MKPSETTLTYLQSLTLSSSTEKAFLDETLRQLKEKQNETRVLAELRSNLTLLALKQQISKEGLDLLTALQKPNFENDLGRTFNLWI</sequence>
<dbReference type="EMBL" id="ASWO01000003">
    <property type="protein sequence ID" value="EOT86179.1"/>
    <property type="molecule type" value="Genomic_DNA"/>
</dbReference>
<gene>
    <name evidence="1" type="ORF">I573_00932</name>
</gene>
<evidence type="ECO:0008006" key="3">
    <source>
        <dbReference type="Google" id="ProtNLM"/>
    </source>
</evidence>
<dbReference type="PATRIC" id="fig|1140003.3.peg.1597"/>
<name>S0L2G7_9ENTE</name>
<evidence type="ECO:0000313" key="1">
    <source>
        <dbReference type="EMBL" id="EOT86179.1"/>
    </source>
</evidence>
<reference evidence="1 2" key="1">
    <citation type="submission" date="2013-03" db="EMBL/GenBank/DDBJ databases">
        <title>The Genome Sequence of Enterococcus sulfureus ATCC_49903 (PacBio/Illumina hybrid assembly).</title>
        <authorList>
            <consortium name="The Broad Institute Genomics Platform"/>
            <consortium name="The Broad Institute Genome Sequencing Center for Infectious Disease"/>
            <person name="Earl A."/>
            <person name="Russ C."/>
            <person name="Gilmore M."/>
            <person name="Surin D."/>
            <person name="Walker B."/>
            <person name="Young S."/>
            <person name="Zeng Q."/>
            <person name="Gargeya S."/>
            <person name="Fitzgerald M."/>
            <person name="Haas B."/>
            <person name="Abouelleil A."/>
            <person name="Allen A.W."/>
            <person name="Alvarado L."/>
            <person name="Arachchi H.M."/>
            <person name="Berlin A.M."/>
            <person name="Chapman S.B."/>
            <person name="Gainer-Dewar J."/>
            <person name="Goldberg J."/>
            <person name="Griggs A."/>
            <person name="Gujja S."/>
            <person name="Hansen M."/>
            <person name="Howarth C."/>
            <person name="Imamovic A."/>
            <person name="Ireland A."/>
            <person name="Larimer J."/>
            <person name="McCowan C."/>
            <person name="Murphy C."/>
            <person name="Pearson M."/>
            <person name="Poon T.W."/>
            <person name="Priest M."/>
            <person name="Roberts A."/>
            <person name="Saif S."/>
            <person name="Shea T."/>
            <person name="Sisk P."/>
            <person name="Sykes S."/>
            <person name="Wortman J."/>
            <person name="Nusbaum C."/>
            <person name="Birren B."/>
        </authorList>
    </citation>
    <scope>NUCLEOTIDE SEQUENCE [LARGE SCALE GENOMIC DNA]</scope>
    <source>
        <strain evidence="1 2">ATCC 49903</strain>
    </source>
</reference>
<proteinExistence type="predicted"/>
<dbReference type="Proteomes" id="UP000015961">
    <property type="component" value="Unassembled WGS sequence"/>
</dbReference>
<dbReference type="RefSeq" id="WP_016186094.1">
    <property type="nucleotide sequence ID" value="NZ_ASWO01000003.1"/>
</dbReference>
<organism evidence="1 2">
    <name type="scientific">Enterococcus sulfureus ATCC 49903</name>
    <dbReference type="NCBI Taxonomy" id="1140003"/>
    <lineage>
        <taxon>Bacteria</taxon>
        <taxon>Bacillati</taxon>
        <taxon>Bacillota</taxon>
        <taxon>Bacilli</taxon>
        <taxon>Lactobacillales</taxon>
        <taxon>Enterococcaceae</taxon>
        <taxon>Enterococcus</taxon>
    </lineage>
</organism>
<accession>S0L2G7</accession>
<comment type="caution">
    <text evidence="1">The sequence shown here is derived from an EMBL/GenBank/DDBJ whole genome shotgun (WGS) entry which is preliminary data.</text>
</comment>
<keyword evidence="2" id="KW-1185">Reference proteome</keyword>
<evidence type="ECO:0000313" key="2">
    <source>
        <dbReference type="Proteomes" id="UP000015961"/>
    </source>
</evidence>
<dbReference type="OrthoDB" id="2339914at2"/>